<accession>A0A1G4X2T5</accession>
<dbReference type="Proteomes" id="UP000199707">
    <property type="component" value="Unassembled WGS sequence"/>
</dbReference>
<dbReference type="EMBL" id="FMUB01000025">
    <property type="protein sequence ID" value="SCX34526.1"/>
    <property type="molecule type" value="Genomic_DNA"/>
</dbReference>
<sequence>MPTDDLAAIAHLDWKTVRCQCEMHGCDKNCKSDAAVQVEFHALDHCNTKDTDTEINHFGNYTFLLCLKCLSDLTIVVAQHLARLNMIGRYTCATCGAPAKEVRPDVLREVKQL</sequence>
<dbReference type="AlphaFoldDB" id="A0A1G4X2T5"/>
<name>A0A1G4X2T5_9MYCO</name>
<evidence type="ECO:0000313" key="1">
    <source>
        <dbReference type="EMBL" id="SCX34526.1"/>
    </source>
</evidence>
<proteinExistence type="predicted"/>
<evidence type="ECO:0000313" key="2">
    <source>
        <dbReference type="Proteomes" id="UP000199707"/>
    </source>
</evidence>
<organism evidence="1 2">
    <name type="scientific">Mycolicibacterium fluoranthenivorans</name>
    <dbReference type="NCBI Taxonomy" id="258505"/>
    <lineage>
        <taxon>Bacteria</taxon>
        <taxon>Bacillati</taxon>
        <taxon>Actinomycetota</taxon>
        <taxon>Actinomycetes</taxon>
        <taxon>Mycobacteriales</taxon>
        <taxon>Mycobacteriaceae</taxon>
        <taxon>Mycolicibacterium</taxon>
    </lineage>
</organism>
<gene>
    <name evidence="1" type="ORF">SAMN02799620_06367</name>
</gene>
<dbReference type="STRING" id="1502745.SAMN02799620_06367"/>
<reference evidence="2" key="1">
    <citation type="submission" date="2016-10" db="EMBL/GenBank/DDBJ databases">
        <authorList>
            <person name="Varghese N."/>
            <person name="Submissions S."/>
        </authorList>
    </citation>
    <scope>NUCLEOTIDE SEQUENCE [LARGE SCALE GENOMIC DNA]</scope>
    <source>
        <strain evidence="2">UNC267MFSha1.1M11</strain>
    </source>
</reference>
<protein>
    <submittedName>
        <fullName evidence="1">Uncharacterized protein</fullName>
    </submittedName>
</protein>